<dbReference type="VEuPathDB" id="MicrosporidiaDB:NCER_100317"/>
<dbReference type="InParanoid" id="C4V796"/>
<evidence type="ECO:0000313" key="1">
    <source>
        <dbReference type="EMBL" id="EEQ82901.1"/>
    </source>
</evidence>
<gene>
    <name evidence="1" type="ORF">NCER_100317</name>
</gene>
<sequence>MSNLYKLTTKLAEHALQNIGEAKLLLRENQMRTARRMQNTKEQALTNITLNILHNYKLKITWKDVKKACDSVTYTAQCLHEMSRNYSLIKTLLGNWSVEIKVVEEVDKIRKKILILNVRITRLDNLRTAE</sequence>
<organism evidence="2">
    <name type="scientific">Vairimorpha ceranae (strain BRL01)</name>
    <name type="common">Microsporidian parasite</name>
    <name type="synonym">Nosema ceranae</name>
    <dbReference type="NCBI Taxonomy" id="578460"/>
    <lineage>
        <taxon>Eukaryota</taxon>
        <taxon>Fungi</taxon>
        <taxon>Fungi incertae sedis</taxon>
        <taxon>Microsporidia</taxon>
        <taxon>Nosematidae</taxon>
        <taxon>Vairimorpha</taxon>
    </lineage>
</organism>
<evidence type="ECO:0000313" key="2">
    <source>
        <dbReference type="Proteomes" id="UP000009082"/>
    </source>
</evidence>
<dbReference type="EMBL" id="ACOL01000015">
    <property type="protein sequence ID" value="EEQ82901.1"/>
    <property type="molecule type" value="Genomic_DNA"/>
</dbReference>
<reference evidence="2" key="1">
    <citation type="journal article" date="2009" name="PLoS Pathog.">
        <title>Genomic analyses of the microsporidian Nosema ceranae, an emergent pathogen of honey bees.</title>
        <authorList>
            <person name="Cornman R.S."/>
            <person name="Chen Y.P."/>
            <person name="Schatz M.C."/>
            <person name="Street C."/>
            <person name="Zhao Y."/>
            <person name="Desany B."/>
            <person name="Egholm M."/>
            <person name="Hutchison S."/>
            <person name="Pettis J.S."/>
            <person name="Lipkin W.I."/>
            <person name="Evans J.D."/>
        </authorList>
    </citation>
    <scope>NUCLEOTIDE SEQUENCE [LARGE SCALE GENOMIC DNA]</scope>
    <source>
        <strain evidence="2">BRL01</strain>
    </source>
</reference>
<dbReference type="Proteomes" id="UP000009082">
    <property type="component" value="Unassembled WGS sequence"/>
</dbReference>
<proteinExistence type="predicted"/>
<name>C4V796_VAIC1</name>
<dbReference type="AlphaFoldDB" id="C4V796"/>
<dbReference type="HOGENOM" id="CLU_1938753_0_0_1"/>
<accession>C4V796</accession>
<dbReference type="KEGG" id="nce:NCER_100317"/>
<protein>
    <submittedName>
        <fullName evidence="1">Uncharacterized protein</fullName>
    </submittedName>
</protein>